<dbReference type="OrthoDB" id="9780625at2"/>
<comment type="cofactor">
    <cofactor evidence="1">
        <name>FAD</name>
        <dbReference type="ChEBI" id="CHEBI:57692"/>
    </cofactor>
    <text evidence="1">Binds 4 FAD per tetramer. Each FAD binding site is formed by three monomers.</text>
</comment>
<dbReference type="InterPro" id="IPR036098">
    <property type="entry name" value="Thymidylate_synthase_ThyX_sf"/>
</dbReference>
<comment type="pathway">
    <text evidence="1">Pyrimidine metabolism; dTTP biosynthesis.</text>
</comment>
<comment type="similarity">
    <text evidence="1">Belongs to the thymidylate synthase ThyX family.</text>
</comment>
<feature type="binding site" evidence="1">
    <location>
        <position position="209"/>
    </location>
    <ligand>
        <name>dUMP</name>
        <dbReference type="ChEBI" id="CHEBI:246422"/>
        <note>ligand shared between dimeric partners</note>
    </ligand>
</feature>
<dbReference type="CDD" id="cd20175">
    <property type="entry name" value="ThyX"/>
    <property type="match status" value="1"/>
</dbReference>
<dbReference type="AlphaFoldDB" id="A0A5E6T7H7"/>
<feature type="binding site" description="in other chain" evidence="1">
    <location>
        <position position="182"/>
    </location>
    <ligand>
        <name>dUMP</name>
        <dbReference type="ChEBI" id="CHEBI:246422"/>
        <note>ligand shared between dimeric partners</note>
    </ligand>
</feature>
<accession>A0A5E6T7H7</accession>
<keyword evidence="1" id="KW-0285">Flavoprotein</keyword>
<organism evidence="2 3">
    <name type="scientific">Pseudomonas fluorescens</name>
    <dbReference type="NCBI Taxonomy" id="294"/>
    <lineage>
        <taxon>Bacteria</taxon>
        <taxon>Pseudomonadati</taxon>
        <taxon>Pseudomonadota</taxon>
        <taxon>Gammaproteobacteria</taxon>
        <taxon>Pseudomonadales</taxon>
        <taxon>Pseudomonadaceae</taxon>
        <taxon>Pseudomonas</taxon>
    </lineage>
</organism>
<comment type="caution">
    <text evidence="1">Lacks conserved residue(s) required for the propagation of feature annotation.</text>
</comment>
<feature type="binding site" evidence="1">
    <location>
        <begin position="103"/>
        <end position="105"/>
    </location>
    <ligand>
        <name>FAD</name>
        <dbReference type="ChEBI" id="CHEBI:57692"/>
        <note>ligand shared between neighboring subunits</note>
    </ligand>
</feature>
<keyword evidence="1" id="KW-0521">NADP</keyword>
<comment type="function">
    <text evidence="1">Catalyzes the reductive methylation of 2'-deoxyuridine-5'-monophosphate (dUMP) to 2'-deoxythymidine-5'-monophosphate (dTMP) while utilizing 5,10-methylenetetrahydrofolate (mTHF) as the methyl donor, and NADPH and FADH(2) as the reductant.</text>
</comment>
<feature type="binding site" evidence="1">
    <location>
        <begin position="198"/>
        <end position="200"/>
    </location>
    <ligand>
        <name>FAD</name>
        <dbReference type="ChEBI" id="CHEBI:57692"/>
        <note>ligand shared between neighboring subunits</note>
    </ligand>
</feature>
<dbReference type="NCBIfam" id="TIGR02170">
    <property type="entry name" value="thyX"/>
    <property type="match status" value="1"/>
</dbReference>
<dbReference type="PANTHER" id="PTHR34934">
    <property type="entry name" value="FLAVIN-DEPENDENT THYMIDYLATE SYNTHASE"/>
    <property type="match status" value="1"/>
</dbReference>
<dbReference type="EC" id="2.1.1.148" evidence="1"/>
<evidence type="ECO:0000256" key="1">
    <source>
        <dbReference type="HAMAP-Rule" id="MF_01408"/>
    </source>
</evidence>
<dbReference type="GO" id="GO:0006231">
    <property type="term" value="P:dTMP biosynthetic process"/>
    <property type="evidence" value="ECO:0007669"/>
    <property type="project" value="UniProtKB-UniRule"/>
</dbReference>
<gene>
    <name evidence="1 2" type="primary">thyX</name>
    <name evidence="2" type="ORF">PS631_02742</name>
</gene>
<dbReference type="PANTHER" id="PTHR34934:SF1">
    <property type="entry name" value="FLAVIN-DEPENDENT THYMIDYLATE SYNTHASE"/>
    <property type="match status" value="1"/>
</dbReference>
<dbReference type="GO" id="GO:0050660">
    <property type="term" value="F:flavin adenine dinucleotide binding"/>
    <property type="evidence" value="ECO:0007669"/>
    <property type="project" value="UniProtKB-UniRule"/>
</dbReference>
<dbReference type="PROSITE" id="PS51331">
    <property type="entry name" value="THYX"/>
    <property type="match status" value="1"/>
</dbReference>
<comment type="subunit">
    <text evidence="1">Homotetramer.</text>
</comment>
<dbReference type="HAMAP" id="MF_01408">
    <property type="entry name" value="ThyX"/>
    <property type="match status" value="1"/>
</dbReference>
<sequence>MKVSSPIVRSIAKSSIDFDAIQEFLDSEKMVWQRTTDSKSSDDLVEFSGRICYMSFGQRQSPRSNQEYILNLIDSGHGSVLEHASWTFIVSGVSRGFTHQLVRHRAGFSYSQLSQQYYDESDADFVAPPSLKKDSPLYKKWLQAMRSSVELYRELIASAKILSISNSFSNKEKLRELRTTARSILPNAIETKLVFTANARALRHFLITRGAIEGDWEMRDVSSQILKIVKQDAPSLFQDFETITLSDGSSSVIKKTI</sequence>
<dbReference type="GO" id="GO:0070402">
    <property type="term" value="F:NADPH binding"/>
    <property type="evidence" value="ECO:0007669"/>
    <property type="project" value="TreeGrafter"/>
</dbReference>
<feature type="binding site" evidence="1">
    <location>
        <position position="112"/>
    </location>
    <ligand>
        <name>FAD</name>
        <dbReference type="ChEBI" id="CHEBI:57692"/>
        <note>ligand shared between neighboring subunits</note>
    </ligand>
</feature>
<dbReference type="GO" id="GO:0032259">
    <property type="term" value="P:methylation"/>
    <property type="evidence" value="ECO:0007669"/>
    <property type="project" value="UniProtKB-KW"/>
</dbReference>
<dbReference type="EMBL" id="CABVHF010000008">
    <property type="protein sequence ID" value="VVM89044.1"/>
    <property type="molecule type" value="Genomic_DNA"/>
</dbReference>
<dbReference type="GO" id="GO:0006235">
    <property type="term" value="P:dTTP biosynthetic process"/>
    <property type="evidence" value="ECO:0007669"/>
    <property type="project" value="UniProtKB-UniRule"/>
</dbReference>
<feature type="active site" description="Involved in ionization of N3 of dUMP, leading to its activation" evidence="1">
    <location>
        <position position="209"/>
    </location>
</feature>
<evidence type="ECO:0000313" key="3">
    <source>
        <dbReference type="Proteomes" id="UP000399692"/>
    </source>
</evidence>
<keyword evidence="1" id="KW-0545">Nucleotide biosynthesis</keyword>
<protein>
    <recommendedName>
        <fullName evidence="1">Flavin-dependent thymidylate synthase</fullName>
        <shortName evidence="1">FDTS</shortName>
        <ecNumber evidence="1">2.1.1.148</ecNumber>
    </recommendedName>
    <alternativeName>
        <fullName evidence="1">FAD-dependent thymidylate synthase</fullName>
    </alternativeName>
    <alternativeName>
        <fullName evidence="1">Thymidylate synthase ThyX</fullName>
        <shortName evidence="1">TS</shortName>
        <shortName evidence="1">TSase</shortName>
    </alternativeName>
</protein>
<dbReference type="SUPFAM" id="SSF69796">
    <property type="entry name" value="Thymidylate synthase-complementing protein Thy1"/>
    <property type="match status" value="1"/>
</dbReference>
<reference evidence="2 3" key="1">
    <citation type="submission" date="2019-09" db="EMBL/GenBank/DDBJ databases">
        <authorList>
            <person name="Chandra G."/>
            <person name="Truman W A."/>
        </authorList>
    </citation>
    <scope>NUCLEOTIDE SEQUENCE [LARGE SCALE GENOMIC DNA]</scope>
    <source>
        <strain evidence="2">PS631</strain>
    </source>
</reference>
<keyword evidence="1 2" id="KW-0489">Methyltransferase</keyword>
<name>A0A5E6T7H7_PSEFL</name>
<feature type="binding site" evidence="1">
    <location>
        <position position="204"/>
    </location>
    <ligand>
        <name>FAD</name>
        <dbReference type="ChEBI" id="CHEBI:57692"/>
        <note>ligand shared between neighboring subunits</note>
    </ligand>
</feature>
<proteinExistence type="inferred from homology"/>
<dbReference type="InterPro" id="IPR003669">
    <property type="entry name" value="Thymidylate_synthase_ThyX"/>
</dbReference>
<feature type="binding site" evidence="1">
    <location>
        <position position="79"/>
    </location>
    <ligand>
        <name>FAD</name>
        <dbReference type="ChEBI" id="CHEBI:57692"/>
        <note>ligand shared between neighboring subunits</note>
    </ligand>
</feature>
<evidence type="ECO:0000313" key="2">
    <source>
        <dbReference type="EMBL" id="VVM89044.1"/>
    </source>
</evidence>
<dbReference type="GO" id="GO:0004799">
    <property type="term" value="F:thymidylate synthase activity"/>
    <property type="evidence" value="ECO:0007669"/>
    <property type="project" value="TreeGrafter"/>
</dbReference>
<dbReference type="Gene3D" id="3.30.1360.170">
    <property type="match status" value="1"/>
</dbReference>
<keyword evidence="1 2" id="KW-0808">Transferase</keyword>
<keyword evidence="1" id="KW-0274">FAD</keyword>
<dbReference type="GO" id="GO:0050797">
    <property type="term" value="F:thymidylate synthase (FAD) activity"/>
    <property type="evidence" value="ECO:0007669"/>
    <property type="project" value="UniProtKB-UniRule"/>
</dbReference>
<dbReference type="RefSeq" id="WP_150570481.1">
    <property type="nucleotide sequence ID" value="NZ_CABVHF010000008.1"/>
</dbReference>
<feature type="binding site" evidence="1">
    <location>
        <begin position="100"/>
        <end position="103"/>
    </location>
    <ligand>
        <name>dUMP</name>
        <dbReference type="ChEBI" id="CHEBI:246422"/>
        <note>ligand shared between dimeric partners</note>
    </ligand>
</feature>
<dbReference type="UniPathway" id="UPA00575"/>
<dbReference type="Pfam" id="PF02511">
    <property type="entry name" value="Thy1"/>
    <property type="match status" value="1"/>
</dbReference>
<dbReference type="Proteomes" id="UP000399692">
    <property type="component" value="Unassembled WGS sequence"/>
</dbReference>
<comment type="catalytic activity">
    <reaction evidence="1">
        <text>dUMP + (6R)-5,10-methylene-5,6,7,8-tetrahydrofolate + NADPH + H(+) = dTMP + (6S)-5,6,7,8-tetrahydrofolate + NADP(+)</text>
        <dbReference type="Rhea" id="RHEA:29043"/>
        <dbReference type="ChEBI" id="CHEBI:15378"/>
        <dbReference type="ChEBI" id="CHEBI:15636"/>
        <dbReference type="ChEBI" id="CHEBI:57453"/>
        <dbReference type="ChEBI" id="CHEBI:57783"/>
        <dbReference type="ChEBI" id="CHEBI:58349"/>
        <dbReference type="ChEBI" id="CHEBI:63528"/>
        <dbReference type="ChEBI" id="CHEBI:246422"/>
        <dbReference type="EC" id="2.1.1.148"/>
    </reaction>
</comment>